<keyword evidence="4" id="KW-1185">Reference proteome</keyword>
<dbReference type="PATRIC" id="fig|1354337.4.peg.2419"/>
<accession>A0A198FL01</accession>
<dbReference type="STRING" id="1354337.M983_2356"/>
<evidence type="ECO:0000256" key="1">
    <source>
        <dbReference type="ARBA" id="ARBA00023002"/>
    </source>
</evidence>
<name>A0A198FL01_9GAMM</name>
<dbReference type="InterPro" id="IPR036188">
    <property type="entry name" value="FAD/NAD-bd_sf"/>
</dbReference>
<dbReference type="GO" id="GO:0016491">
    <property type="term" value="F:oxidoreductase activity"/>
    <property type="evidence" value="ECO:0007669"/>
    <property type="project" value="UniProtKB-KW"/>
</dbReference>
<comment type="caution">
    <text evidence="3">The sequence shown here is derived from an EMBL/GenBank/DDBJ whole genome shotgun (WGS) entry which is preliminary data.</text>
</comment>
<keyword evidence="1 3" id="KW-0560">Oxidoreductase</keyword>
<proteinExistence type="predicted"/>
<dbReference type="EMBL" id="LXEN01000111">
    <property type="protein sequence ID" value="OAT25445.1"/>
    <property type="molecule type" value="Genomic_DNA"/>
</dbReference>
<feature type="domain" description="FAD dependent oxidoreductase" evidence="2">
    <location>
        <begin position="2"/>
        <end position="330"/>
    </location>
</feature>
<reference evidence="3 4" key="1">
    <citation type="submission" date="2016-04" db="EMBL/GenBank/DDBJ databases">
        <title>ATOL: Assembling a taxonomically balanced genome-scale reconstruction of the evolutionary history of the Enterobacteriaceae.</title>
        <authorList>
            <person name="Plunkett G.III."/>
            <person name="Neeno-Eckwall E.C."/>
            <person name="Glasner J.D."/>
            <person name="Perna N.T."/>
        </authorList>
    </citation>
    <scope>NUCLEOTIDE SEQUENCE [LARGE SCALE GENOMIC DNA]</scope>
    <source>
        <strain evidence="3 4">ATCC 19692</strain>
    </source>
</reference>
<organism evidence="3 4">
    <name type="scientific">Proteus myxofaciens ATCC 19692</name>
    <dbReference type="NCBI Taxonomy" id="1354337"/>
    <lineage>
        <taxon>Bacteria</taxon>
        <taxon>Pseudomonadati</taxon>
        <taxon>Pseudomonadota</taxon>
        <taxon>Gammaproteobacteria</taxon>
        <taxon>Enterobacterales</taxon>
        <taxon>Morganellaceae</taxon>
        <taxon>Proteus</taxon>
    </lineage>
</organism>
<dbReference type="AlphaFoldDB" id="A0A198FL01"/>
<evidence type="ECO:0000313" key="4">
    <source>
        <dbReference type="Proteomes" id="UP000094023"/>
    </source>
</evidence>
<dbReference type="Pfam" id="PF01266">
    <property type="entry name" value="DAO"/>
    <property type="match status" value="1"/>
</dbReference>
<dbReference type="GO" id="GO:0005737">
    <property type="term" value="C:cytoplasm"/>
    <property type="evidence" value="ECO:0007669"/>
    <property type="project" value="TreeGrafter"/>
</dbReference>
<dbReference type="Proteomes" id="UP000094023">
    <property type="component" value="Unassembled WGS sequence"/>
</dbReference>
<dbReference type="InterPro" id="IPR006076">
    <property type="entry name" value="FAD-dep_OxRdtase"/>
</dbReference>
<dbReference type="PANTHER" id="PTHR13847">
    <property type="entry name" value="SARCOSINE DEHYDROGENASE-RELATED"/>
    <property type="match status" value="1"/>
</dbReference>
<sequence>MVEKDNIGSAASGRNGGQLTPGLARWEATDMIANLSIDEAKRLWRFSSIEAIEMINDIATRYSLDLDIRHGHITAAVHSGHMNSLIESADARRHLGDDKIKIVGAYELDQYIKSQIYHGATIDDLGGQIHPLALLRTLIYGAVENGASIYEFTKALDIQQTPSCAIITTEEGIITAKKGVVVAVHNTTFQFLSGVTGTTVPFYTYVGVTPPLRIDIKTLLPTDMAVYDTQFQIDYYRAVRSNRLLFGGQGTGTSWSPKKINDYLLERIGTVFPQLGQTELEYSWSGISDFTLNGATDCRKIGDNIPTYLVHGWSGHGVAQTVRIGKAISDDIMGENDDFSMLTRIEHMNIPLGRQLSPMAIPLVKAAVGISNTVNPSKLVSF</sequence>
<dbReference type="SUPFAM" id="SSF51905">
    <property type="entry name" value="FAD/NAD(P)-binding domain"/>
    <property type="match status" value="1"/>
</dbReference>
<protein>
    <submittedName>
        <fullName evidence="3">D-amino acid oxidase family protein</fullName>
        <ecNumber evidence="3">1.-.-.-</ecNumber>
    </submittedName>
</protein>
<evidence type="ECO:0000313" key="3">
    <source>
        <dbReference type="EMBL" id="OAT25445.1"/>
    </source>
</evidence>
<evidence type="ECO:0000259" key="2">
    <source>
        <dbReference type="Pfam" id="PF01266"/>
    </source>
</evidence>
<dbReference type="Gene3D" id="3.50.50.60">
    <property type="entry name" value="FAD/NAD(P)-binding domain"/>
    <property type="match status" value="1"/>
</dbReference>
<dbReference type="Gene3D" id="3.30.9.10">
    <property type="entry name" value="D-Amino Acid Oxidase, subunit A, domain 2"/>
    <property type="match status" value="1"/>
</dbReference>
<gene>
    <name evidence="3" type="ORF">M983_2356</name>
</gene>
<dbReference type="PANTHER" id="PTHR13847:SF281">
    <property type="entry name" value="FAD DEPENDENT OXIDOREDUCTASE DOMAIN-CONTAINING PROTEIN"/>
    <property type="match status" value="1"/>
</dbReference>
<dbReference type="EC" id="1.-.-.-" evidence="3"/>